<gene>
    <name evidence="2" type="ORF">CBR_g51294</name>
</gene>
<feature type="compositionally biased region" description="Acidic residues" evidence="1">
    <location>
        <begin position="108"/>
        <end position="143"/>
    </location>
</feature>
<reference evidence="2 3" key="1">
    <citation type="journal article" date="2018" name="Cell">
        <title>The Chara Genome: Secondary Complexity and Implications for Plant Terrestrialization.</title>
        <authorList>
            <person name="Nishiyama T."/>
            <person name="Sakayama H."/>
            <person name="Vries J.D."/>
            <person name="Buschmann H."/>
            <person name="Saint-Marcoux D."/>
            <person name="Ullrich K.K."/>
            <person name="Haas F.B."/>
            <person name="Vanderstraeten L."/>
            <person name="Becker D."/>
            <person name="Lang D."/>
            <person name="Vosolsobe S."/>
            <person name="Rombauts S."/>
            <person name="Wilhelmsson P.K.I."/>
            <person name="Janitza P."/>
            <person name="Kern R."/>
            <person name="Heyl A."/>
            <person name="Rumpler F."/>
            <person name="Villalobos L.I.A.C."/>
            <person name="Clay J.M."/>
            <person name="Skokan R."/>
            <person name="Toyoda A."/>
            <person name="Suzuki Y."/>
            <person name="Kagoshima H."/>
            <person name="Schijlen E."/>
            <person name="Tajeshwar N."/>
            <person name="Catarino B."/>
            <person name="Hetherington A.J."/>
            <person name="Saltykova A."/>
            <person name="Bonnot C."/>
            <person name="Breuninger H."/>
            <person name="Symeonidi A."/>
            <person name="Radhakrishnan G.V."/>
            <person name="Van Nieuwerburgh F."/>
            <person name="Deforce D."/>
            <person name="Chang C."/>
            <person name="Karol K.G."/>
            <person name="Hedrich R."/>
            <person name="Ulvskov P."/>
            <person name="Glockner G."/>
            <person name="Delwiche C.F."/>
            <person name="Petrasek J."/>
            <person name="Van de Peer Y."/>
            <person name="Friml J."/>
            <person name="Beilby M."/>
            <person name="Dolan L."/>
            <person name="Kohara Y."/>
            <person name="Sugano S."/>
            <person name="Fujiyama A."/>
            <person name="Delaux P.-M."/>
            <person name="Quint M."/>
            <person name="TheiBen G."/>
            <person name="Hagemann M."/>
            <person name="Harholt J."/>
            <person name="Dunand C."/>
            <person name="Zachgo S."/>
            <person name="Langdale J."/>
            <person name="Maumus F."/>
            <person name="Straeten D.V.D."/>
            <person name="Gould S.B."/>
            <person name="Rensing S.A."/>
        </authorList>
    </citation>
    <scope>NUCLEOTIDE SEQUENCE [LARGE SCALE GENOMIC DNA]</scope>
    <source>
        <strain evidence="2 3">S276</strain>
    </source>
</reference>
<evidence type="ECO:0000313" key="2">
    <source>
        <dbReference type="EMBL" id="GBG90787.1"/>
    </source>
</evidence>
<evidence type="ECO:0000256" key="1">
    <source>
        <dbReference type="SAM" id="MobiDB-lite"/>
    </source>
</evidence>
<dbReference type="Proteomes" id="UP000265515">
    <property type="component" value="Unassembled WGS sequence"/>
</dbReference>
<comment type="caution">
    <text evidence="2">The sequence shown here is derived from an EMBL/GenBank/DDBJ whole genome shotgun (WGS) entry which is preliminary data.</text>
</comment>
<feature type="compositionally biased region" description="Basic and acidic residues" evidence="1">
    <location>
        <begin position="187"/>
        <end position="201"/>
    </location>
</feature>
<dbReference type="AlphaFoldDB" id="A0A388M866"/>
<keyword evidence="3" id="KW-1185">Reference proteome</keyword>
<accession>A0A388M866</accession>
<evidence type="ECO:0000313" key="3">
    <source>
        <dbReference type="Proteomes" id="UP000265515"/>
    </source>
</evidence>
<name>A0A388M866_CHABU</name>
<proteinExistence type="predicted"/>
<dbReference type="Gramene" id="GBG90787">
    <property type="protein sequence ID" value="GBG90787"/>
    <property type="gene ID" value="CBR_g51294"/>
</dbReference>
<feature type="compositionally biased region" description="Basic and acidic residues" evidence="1">
    <location>
        <begin position="214"/>
        <end position="231"/>
    </location>
</feature>
<sequence length="273" mass="29925">MLLIQAWKTDTEGDFLGFVFGSVEPGHRRTIVSELLILQTELLDDLPLDVISHSGKSPVPHILSRSLVPYLQWSTCLEGDDDNACYPSLSYLDPGTSADALFNLVSGGEEEEEEEDEGETSEEDEGETSEEDEDETSEEDEDYSEHSEHEAGVVSEEEEEEQEEAEEEAVGEEEADQAEAQEEDPEVERRRAAIGEGKRPLELSVGADLPVPDDPTKDPELPAKEDEHPHAETSGTATRRRSRTPSPSPRASVRACGNAGHRATSPFPIPSSP</sequence>
<organism evidence="2 3">
    <name type="scientific">Chara braunii</name>
    <name type="common">Braun's stonewort</name>
    <dbReference type="NCBI Taxonomy" id="69332"/>
    <lineage>
        <taxon>Eukaryota</taxon>
        <taxon>Viridiplantae</taxon>
        <taxon>Streptophyta</taxon>
        <taxon>Charophyceae</taxon>
        <taxon>Charales</taxon>
        <taxon>Characeae</taxon>
        <taxon>Chara</taxon>
    </lineage>
</organism>
<feature type="region of interest" description="Disordered" evidence="1">
    <location>
        <begin position="106"/>
        <end position="273"/>
    </location>
</feature>
<dbReference type="EMBL" id="BFEA01000841">
    <property type="protein sequence ID" value="GBG90787.1"/>
    <property type="molecule type" value="Genomic_DNA"/>
</dbReference>
<feature type="compositionally biased region" description="Acidic residues" evidence="1">
    <location>
        <begin position="155"/>
        <end position="186"/>
    </location>
</feature>
<protein>
    <submittedName>
        <fullName evidence="2">Uncharacterized protein</fullName>
    </submittedName>
</protein>